<dbReference type="GO" id="GO:0005789">
    <property type="term" value="C:endoplasmic reticulum membrane"/>
    <property type="evidence" value="ECO:0007669"/>
    <property type="project" value="UniProtKB-SubCell"/>
</dbReference>
<proteinExistence type="inferred from homology"/>
<feature type="transmembrane region" description="Helical" evidence="5">
    <location>
        <begin position="182"/>
        <end position="203"/>
    </location>
</feature>
<keyword evidence="5" id="KW-0256">Endoplasmic reticulum</keyword>
<dbReference type="GO" id="GO:0004671">
    <property type="term" value="F:protein C-terminal S-isoprenylcysteine carboxyl O-methyltransferase activity"/>
    <property type="evidence" value="ECO:0007669"/>
    <property type="project" value="UniProtKB-EC"/>
</dbReference>
<evidence type="ECO:0000256" key="2">
    <source>
        <dbReference type="ARBA" id="ARBA00022692"/>
    </source>
</evidence>
<evidence type="ECO:0000313" key="7">
    <source>
        <dbReference type="Proteomes" id="UP000054477"/>
    </source>
</evidence>
<keyword evidence="7" id="KW-1185">Reference proteome</keyword>
<reference evidence="7" key="2">
    <citation type="submission" date="2015-01" db="EMBL/GenBank/DDBJ databases">
        <title>Evolutionary Origins and Diversification of the Mycorrhizal Mutualists.</title>
        <authorList>
            <consortium name="DOE Joint Genome Institute"/>
            <consortium name="Mycorrhizal Genomics Consortium"/>
            <person name="Kohler A."/>
            <person name="Kuo A."/>
            <person name="Nagy L.G."/>
            <person name="Floudas D."/>
            <person name="Copeland A."/>
            <person name="Barry K.W."/>
            <person name="Cichocki N."/>
            <person name="Veneault-Fourrey C."/>
            <person name="LaButti K."/>
            <person name="Lindquist E.A."/>
            <person name="Lipzen A."/>
            <person name="Lundell T."/>
            <person name="Morin E."/>
            <person name="Murat C."/>
            <person name="Riley R."/>
            <person name="Ohm R."/>
            <person name="Sun H."/>
            <person name="Tunlid A."/>
            <person name="Henrissat B."/>
            <person name="Grigoriev I.V."/>
            <person name="Hibbett D.S."/>
            <person name="Martin F."/>
        </authorList>
    </citation>
    <scope>NUCLEOTIDE SEQUENCE [LARGE SCALE GENOMIC DNA]</scope>
    <source>
        <strain evidence="7">LaAM-08-1</strain>
    </source>
</reference>
<accession>A0A0C9Y6V8</accession>
<evidence type="ECO:0000256" key="3">
    <source>
        <dbReference type="ARBA" id="ARBA00022989"/>
    </source>
</evidence>
<dbReference type="PANTHER" id="PTHR12714">
    <property type="entry name" value="PROTEIN-S ISOPRENYLCYSTEINE O-METHYLTRANSFERASE"/>
    <property type="match status" value="1"/>
</dbReference>
<evidence type="ECO:0000256" key="1">
    <source>
        <dbReference type="ARBA" id="ARBA00004141"/>
    </source>
</evidence>
<dbReference type="GO" id="GO:0032259">
    <property type="term" value="P:methylation"/>
    <property type="evidence" value="ECO:0007669"/>
    <property type="project" value="UniProtKB-KW"/>
</dbReference>
<dbReference type="HOGENOM" id="CLU_065200_6_0_1"/>
<comment type="caution">
    <text evidence="5">Lacks conserved residue(s) required for the propagation of feature annotation.</text>
</comment>
<feature type="transmembrane region" description="Helical" evidence="5">
    <location>
        <begin position="94"/>
        <end position="113"/>
    </location>
</feature>
<keyword evidence="5" id="KW-0489">Methyltransferase</keyword>
<evidence type="ECO:0000256" key="5">
    <source>
        <dbReference type="RuleBase" id="RU362022"/>
    </source>
</evidence>
<keyword evidence="4 5" id="KW-0472">Membrane</keyword>
<comment type="catalytic activity">
    <reaction evidence="5">
        <text>[protein]-C-terminal S-[(2E,6E)-farnesyl]-L-cysteine + S-adenosyl-L-methionine = [protein]-C-terminal S-[(2E,6E)-farnesyl]-L-cysteine methyl ester + S-adenosyl-L-homocysteine</text>
        <dbReference type="Rhea" id="RHEA:21672"/>
        <dbReference type="Rhea" id="RHEA-COMP:12125"/>
        <dbReference type="Rhea" id="RHEA-COMP:12126"/>
        <dbReference type="ChEBI" id="CHEBI:57856"/>
        <dbReference type="ChEBI" id="CHEBI:59789"/>
        <dbReference type="ChEBI" id="CHEBI:90510"/>
        <dbReference type="ChEBI" id="CHEBI:90511"/>
        <dbReference type="EC" id="2.1.1.100"/>
    </reaction>
</comment>
<keyword evidence="2 5" id="KW-0812">Transmembrane</keyword>
<dbReference type="OrthoDB" id="422086at2759"/>
<keyword evidence="5" id="KW-0949">S-adenosyl-L-methionine</keyword>
<protein>
    <recommendedName>
        <fullName evidence="5">Protein-S-isoprenylcysteine O-methyltransferase</fullName>
        <ecNumber evidence="5">2.1.1.100</ecNumber>
    </recommendedName>
</protein>
<keyword evidence="5" id="KW-0808">Transferase</keyword>
<dbReference type="InterPro" id="IPR007269">
    <property type="entry name" value="ICMT_MeTrfase"/>
</dbReference>
<dbReference type="Proteomes" id="UP000054477">
    <property type="component" value="Unassembled WGS sequence"/>
</dbReference>
<comment type="subcellular location">
    <subcellularLocation>
        <location evidence="5">Endoplasmic reticulum membrane</location>
        <topology evidence="5">Multi-pass membrane protein</topology>
    </subcellularLocation>
    <subcellularLocation>
        <location evidence="1">Membrane</location>
        <topology evidence="1">Multi-pass membrane protein</topology>
    </subcellularLocation>
</comment>
<keyword evidence="3 5" id="KW-1133">Transmembrane helix</keyword>
<sequence length="236" mass="25731">MSLLIKIPCILVAMVGLQIAVTPPHPPPNSDERAPSTRLEVVVKQRTGPLLVKSICWAAAAAEAAVILATHTPSLTLSQTVLSTLVRGRGSDRIQLSPLFLFGTLLTGLGGYIRYRCYRALGRLFTFEMSIRSDHKLVTDGPYSIVRHPGYTGILFTITGIICWHASSGSWARECGALETTIGQVAVAIYLGIVSVITTGLMSRMSKEDAALRETFPKEWDQWATKVSYKLIPGVY</sequence>
<dbReference type="EMBL" id="KN838537">
    <property type="protein sequence ID" value="KIK09749.1"/>
    <property type="molecule type" value="Genomic_DNA"/>
</dbReference>
<dbReference type="EC" id="2.1.1.100" evidence="5"/>
<evidence type="ECO:0000256" key="4">
    <source>
        <dbReference type="ARBA" id="ARBA00023136"/>
    </source>
</evidence>
<feature type="transmembrane region" description="Helical" evidence="5">
    <location>
        <begin position="150"/>
        <end position="167"/>
    </location>
</feature>
<comment type="similarity">
    <text evidence="5">Belongs to the class VI-like SAM-binding methyltransferase superfamily. Isoprenylcysteine carboxyl methyltransferase family.</text>
</comment>
<evidence type="ECO:0000313" key="6">
    <source>
        <dbReference type="EMBL" id="KIK09749.1"/>
    </source>
</evidence>
<name>A0A0C9Y6V8_9AGAR</name>
<reference evidence="6 7" key="1">
    <citation type="submission" date="2014-04" db="EMBL/GenBank/DDBJ databases">
        <authorList>
            <consortium name="DOE Joint Genome Institute"/>
            <person name="Kuo A."/>
            <person name="Kohler A."/>
            <person name="Nagy L.G."/>
            <person name="Floudas D."/>
            <person name="Copeland A."/>
            <person name="Barry K.W."/>
            <person name="Cichocki N."/>
            <person name="Veneault-Fourrey C."/>
            <person name="LaButti K."/>
            <person name="Lindquist E.A."/>
            <person name="Lipzen A."/>
            <person name="Lundell T."/>
            <person name="Morin E."/>
            <person name="Murat C."/>
            <person name="Sun H."/>
            <person name="Tunlid A."/>
            <person name="Henrissat B."/>
            <person name="Grigoriev I.V."/>
            <person name="Hibbett D.S."/>
            <person name="Martin F."/>
            <person name="Nordberg H.P."/>
            <person name="Cantor M.N."/>
            <person name="Hua S.X."/>
        </authorList>
    </citation>
    <scope>NUCLEOTIDE SEQUENCE [LARGE SCALE GENOMIC DNA]</scope>
    <source>
        <strain evidence="6 7">LaAM-08-1</strain>
    </source>
</reference>
<gene>
    <name evidence="6" type="ORF">K443DRAFT_671071</name>
</gene>
<dbReference type="Gene3D" id="1.20.120.1630">
    <property type="match status" value="1"/>
</dbReference>
<dbReference type="AlphaFoldDB" id="A0A0C9Y6V8"/>
<organism evidence="6 7">
    <name type="scientific">Laccaria amethystina LaAM-08-1</name>
    <dbReference type="NCBI Taxonomy" id="1095629"/>
    <lineage>
        <taxon>Eukaryota</taxon>
        <taxon>Fungi</taxon>
        <taxon>Dikarya</taxon>
        <taxon>Basidiomycota</taxon>
        <taxon>Agaricomycotina</taxon>
        <taxon>Agaricomycetes</taxon>
        <taxon>Agaricomycetidae</taxon>
        <taxon>Agaricales</taxon>
        <taxon>Agaricineae</taxon>
        <taxon>Hydnangiaceae</taxon>
        <taxon>Laccaria</taxon>
    </lineage>
</organism>
<dbReference type="Pfam" id="PF04140">
    <property type="entry name" value="ICMT"/>
    <property type="match status" value="1"/>
</dbReference>
<dbReference type="PANTHER" id="PTHR12714:SF9">
    <property type="entry name" value="PROTEIN-S-ISOPRENYLCYSTEINE O-METHYLTRANSFERASE"/>
    <property type="match status" value="1"/>
</dbReference>